<dbReference type="SUPFAM" id="SSF52540">
    <property type="entry name" value="P-loop containing nucleoside triphosphate hydrolases"/>
    <property type="match status" value="1"/>
</dbReference>
<reference evidence="12" key="1">
    <citation type="journal article" date="2010" name="Nature">
        <title>The Amphimedon queenslandica genome and the evolution of animal complexity.</title>
        <authorList>
            <person name="Srivastava M."/>
            <person name="Simakov O."/>
            <person name="Chapman J."/>
            <person name="Fahey B."/>
            <person name="Gauthier M.E."/>
            <person name="Mitros T."/>
            <person name="Richards G.S."/>
            <person name="Conaco C."/>
            <person name="Dacre M."/>
            <person name="Hellsten U."/>
            <person name="Larroux C."/>
            <person name="Putnam N.H."/>
            <person name="Stanke M."/>
            <person name="Adamska M."/>
            <person name="Darling A."/>
            <person name="Degnan S.M."/>
            <person name="Oakley T.H."/>
            <person name="Plachetzki D.C."/>
            <person name="Zhai Y."/>
            <person name="Adamski M."/>
            <person name="Calcino A."/>
            <person name="Cummins S.F."/>
            <person name="Goodstein D.M."/>
            <person name="Harris C."/>
            <person name="Jackson D.J."/>
            <person name="Leys S.P."/>
            <person name="Shu S."/>
            <person name="Woodcroft B.J."/>
            <person name="Vervoort M."/>
            <person name="Kosik K.S."/>
            <person name="Manning G."/>
            <person name="Degnan B.M."/>
            <person name="Rokhsar D.S."/>
        </authorList>
    </citation>
    <scope>NUCLEOTIDE SEQUENCE [LARGE SCALE GENOMIC DNA]</scope>
</reference>
<dbReference type="InParanoid" id="A0A1X7V7I5"/>
<dbReference type="SMART" id="SM00490">
    <property type="entry name" value="HELICc"/>
    <property type="match status" value="1"/>
</dbReference>
<dbReference type="EnsemblMetazoa" id="XM_003385457.3">
    <property type="protein sequence ID" value="XP_003385505.1"/>
    <property type="gene ID" value="LOC100639527"/>
</dbReference>
<dbReference type="CDD" id="cd12091">
    <property type="entry name" value="FANCM_ID"/>
    <property type="match status" value="1"/>
</dbReference>
<feature type="region of interest" description="Disordered" evidence="8">
    <location>
        <begin position="992"/>
        <end position="1012"/>
    </location>
</feature>
<dbReference type="PANTHER" id="PTHR14025:SF20">
    <property type="entry name" value="FANCONI ANEMIA GROUP M PROTEIN"/>
    <property type="match status" value="1"/>
</dbReference>
<dbReference type="GO" id="GO:0009378">
    <property type="term" value="F:four-way junction helicase activity"/>
    <property type="evidence" value="ECO:0007669"/>
    <property type="project" value="TreeGrafter"/>
</dbReference>
<evidence type="ECO:0008006" key="13">
    <source>
        <dbReference type="Google" id="ProtNLM"/>
    </source>
</evidence>
<dbReference type="PROSITE" id="PS51192">
    <property type="entry name" value="HELICASE_ATP_BIND_1"/>
    <property type="match status" value="1"/>
</dbReference>
<dbReference type="PROSITE" id="PS51194">
    <property type="entry name" value="HELICASE_CTER"/>
    <property type="match status" value="1"/>
</dbReference>
<evidence type="ECO:0000259" key="9">
    <source>
        <dbReference type="PROSITE" id="PS51192"/>
    </source>
</evidence>
<dbReference type="InterPro" id="IPR031879">
    <property type="entry name" value="FANCM-MHF-bd"/>
</dbReference>
<dbReference type="Gene3D" id="1.20.1320.20">
    <property type="entry name" value="hef helicase domain"/>
    <property type="match status" value="1"/>
</dbReference>
<dbReference type="Pfam" id="PF04851">
    <property type="entry name" value="ResIII"/>
    <property type="match status" value="1"/>
</dbReference>
<feature type="region of interest" description="Disordered" evidence="8">
    <location>
        <begin position="1"/>
        <end position="23"/>
    </location>
</feature>
<evidence type="ECO:0000259" key="10">
    <source>
        <dbReference type="PROSITE" id="PS51194"/>
    </source>
</evidence>
<evidence type="ECO:0000256" key="1">
    <source>
        <dbReference type="ARBA" id="ARBA00004123"/>
    </source>
</evidence>
<dbReference type="AlphaFoldDB" id="A0A1X7V7I5"/>
<evidence type="ECO:0000256" key="6">
    <source>
        <dbReference type="ARBA" id="ARBA00022840"/>
    </source>
</evidence>
<dbReference type="Proteomes" id="UP000007879">
    <property type="component" value="Unassembled WGS sequence"/>
</dbReference>
<dbReference type="CDD" id="cd18033">
    <property type="entry name" value="DEXDc_FANCM"/>
    <property type="match status" value="1"/>
</dbReference>
<accession>A0A1X7V7I5</accession>
<dbReference type="InterPro" id="IPR006935">
    <property type="entry name" value="Helicase/UvrB_N"/>
</dbReference>
<evidence type="ECO:0000256" key="4">
    <source>
        <dbReference type="ARBA" id="ARBA00022801"/>
    </source>
</evidence>
<keyword evidence="7" id="KW-0539">Nucleus</keyword>
<dbReference type="InterPro" id="IPR039686">
    <property type="entry name" value="FANCM/Mph1-like_ID"/>
</dbReference>
<name>A0A1X7V7I5_AMPQE</name>
<feature type="domain" description="Helicase ATP-binding" evidence="9">
    <location>
        <begin position="91"/>
        <end position="259"/>
    </location>
</feature>
<dbReference type="InterPro" id="IPR001650">
    <property type="entry name" value="Helicase_C-like"/>
</dbReference>
<protein>
    <recommendedName>
        <fullName evidence="13">Fanconi anemia group M protein</fullName>
    </recommendedName>
</protein>
<dbReference type="Pfam" id="PF16783">
    <property type="entry name" value="FANCM-MHF_bd"/>
    <property type="match status" value="1"/>
</dbReference>
<comment type="subcellular location">
    <subcellularLocation>
        <location evidence="1">Nucleus</location>
    </subcellularLocation>
</comment>
<dbReference type="OrthoDB" id="6513042at2759"/>
<evidence type="ECO:0000256" key="3">
    <source>
        <dbReference type="ARBA" id="ARBA00022741"/>
    </source>
</evidence>
<keyword evidence="5" id="KW-0347">Helicase</keyword>
<reference evidence="11" key="2">
    <citation type="submission" date="2017-05" db="UniProtKB">
        <authorList>
            <consortium name="EnsemblMetazoa"/>
        </authorList>
    </citation>
    <scope>IDENTIFICATION</scope>
</reference>
<proteinExistence type="inferred from homology"/>
<dbReference type="InterPro" id="IPR044749">
    <property type="entry name" value="FANCM_DEXDc"/>
</dbReference>
<dbReference type="Gene3D" id="3.40.50.300">
    <property type="entry name" value="P-loop containing nucleotide triphosphate hydrolases"/>
    <property type="match status" value="2"/>
</dbReference>
<keyword evidence="3" id="KW-0547">Nucleotide-binding</keyword>
<dbReference type="GO" id="GO:0005524">
    <property type="term" value="F:ATP binding"/>
    <property type="evidence" value="ECO:0007669"/>
    <property type="project" value="UniProtKB-KW"/>
</dbReference>
<dbReference type="GO" id="GO:0043138">
    <property type="term" value="F:3'-5' DNA helicase activity"/>
    <property type="evidence" value="ECO:0007669"/>
    <property type="project" value="InterPro"/>
</dbReference>
<dbReference type="PANTHER" id="PTHR14025">
    <property type="entry name" value="FANCONI ANEMIA GROUP M FANCM FAMILY MEMBER"/>
    <property type="match status" value="1"/>
</dbReference>
<keyword evidence="4" id="KW-0378">Hydrolase</keyword>
<dbReference type="CDD" id="cd18801">
    <property type="entry name" value="SF2_C_FANCM_Hef"/>
    <property type="match status" value="1"/>
</dbReference>
<dbReference type="STRING" id="400682.A0A1X7V7I5"/>
<dbReference type="InterPro" id="IPR027417">
    <property type="entry name" value="P-loop_NTPase"/>
</dbReference>
<evidence type="ECO:0000256" key="5">
    <source>
        <dbReference type="ARBA" id="ARBA00022806"/>
    </source>
</evidence>
<keyword evidence="6" id="KW-0067">ATP-binding</keyword>
<keyword evidence="12" id="KW-1185">Reference proteome</keyword>
<dbReference type="GO" id="GO:0000400">
    <property type="term" value="F:four-way junction DNA binding"/>
    <property type="evidence" value="ECO:0007669"/>
    <property type="project" value="TreeGrafter"/>
</dbReference>
<comment type="similarity">
    <text evidence="2">Belongs to the DEAD box helicase family. DEAH subfamily. FANCM sub-subfamily.</text>
</comment>
<dbReference type="GO" id="GO:0016787">
    <property type="term" value="F:hydrolase activity"/>
    <property type="evidence" value="ECO:0007669"/>
    <property type="project" value="UniProtKB-KW"/>
</dbReference>
<evidence type="ECO:0000256" key="2">
    <source>
        <dbReference type="ARBA" id="ARBA00009889"/>
    </source>
</evidence>
<evidence type="ECO:0000313" key="11">
    <source>
        <dbReference type="EnsemblMetazoa" id="Aqu2.1.35769_001"/>
    </source>
</evidence>
<dbReference type="eggNOG" id="KOG0354">
    <property type="taxonomic scope" value="Eukaryota"/>
</dbReference>
<dbReference type="GO" id="GO:0045003">
    <property type="term" value="P:double-strand break repair via synthesis-dependent strand annealing"/>
    <property type="evidence" value="ECO:0007669"/>
    <property type="project" value="TreeGrafter"/>
</dbReference>
<dbReference type="FunFam" id="3.40.50.300:FF:000861">
    <property type="entry name" value="Fanconi anemia, complementation group M"/>
    <property type="match status" value="1"/>
</dbReference>
<dbReference type="EnsemblMetazoa" id="Aqu2.1.35769_001">
    <property type="protein sequence ID" value="Aqu2.1.35769_001"/>
    <property type="gene ID" value="Aqu2.1.35769"/>
</dbReference>
<evidence type="ECO:0000313" key="12">
    <source>
        <dbReference type="Proteomes" id="UP000007879"/>
    </source>
</evidence>
<feature type="domain" description="Helicase C-terminal" evidence="10">
    <location>
        <begin position="442"/>
        <end position="606"/>
    </location>
</feature>
<evidence type="ECO:0000256" key="8">
    <source>
        <dbReference type="SAM" id="MobiDB-lite"/>
    </source>
</evidence>
<sequence length="1211" mass="136365">MEEAQNPLDDHNNSDSTDDDFDFSMIPVDEFFADDWEADDAVADSKPCPSPERHTVNNSSVYEDIPGFDYEAGQSYIYPTNYPIRDYQFNIVNKCLFKNTLVSLPTGLGKTFIAAVVMYNFYRWYPCKKVIFLAPTKPLVSQQVEACYNIMGIPQEDTIEMTGSVAPKDRNHHWNTKRVFYLTPQVLQNDLNQETCNAEDICCIVFDEAHKALGNHSYCQVIKKLISANATVRVLALSATPGSDLKAVQQVIDNLQIAHIELRCEDSLDIQQYNHGRKVEKIVVPLDEEILQVRESFKKMLVNFLSRLARQNLIYSTDVDRLGKFQMLQARESFRKLCPSGAQASAIEGIFCLCISLFHAYELLLQHGMRSFYVFLKESVSEGYSRAKMELSYSHDFKKMMSFLDSKMTEAVNTSLQLNSSMYCPSVKPTADFFYSHPKLKELEKVVLSHFESSSGSPTKVMIFSQYRESVREIADMLSRHFPVIQVMSFIGHSSTGKNKSGGKGQTQKEQIEVIMKFREGGYNTLVSTCVGEEGLDIGEVDLIVCFDAHKSPVRLIQRMGRTGRKRQGRIVVIVSQGKEEQIYLKSQSNKASVHRAIRDGSKSLTMFQFSPRMVPRHLFPKVDKRFIEIEKFNSKQKLPKTTAKFPTSKNIGIYLKNDPKGVFLTSSELAYWHSNFALTEHEAKSIETGMISCLFPKLLLSSGQCKLEPTPTIANRSLVCLSRWTHLLTAPTATHFVSHSLSCDALKNILTFVDNLQTNDESLDHAMPKNQKSFDDCNTSLITDQNMIHSPVNDAGSGLNLCNNVTSSQRSVPLPPAIDTLDWLDDVMSTQHIRSDDKGIQMRDERQGTVNHNSFCNGSPSHHLDSQREVLEDGTLATDVVCTIPESPVAQKCHKAVTCSTPQSTKILQQTSSHLISNSPQNQFDSPVPRHLQTPDSEDVFLKKLVTKRLRGRVTIRQPNFLRSPTPNNSEPAIRLLQDIEEADTIDAEDFINKEADNPDSSGSSDANEADMDEYDLNDDFINDKSVLTQYLPPGQTQHSPVDMTSVYHRSLISPCQDKYKLVLSQRHGILNYYMNRSVRGTKKRKLEIVNDESVLSEVDKTKERVLDSSFSSENSDCSVLPTALESGSQKISATTLDGDLSCRQRVAQLACRQRIAQLVQSGVIVSPSLINKVASIEEMENSLADNGEKYLTEEELEMFFSQDDSLDLF</sequence>
<dbReference type="GO" id="GO:0005634">
    <property type="term" value="C:nucleus"/>
    <property type="evidence" value="ECO:0007669"/>
    <property type="project" value="UniProtKB-SubCell"/>
</dbReference>
<organism evidence="11">
    <name type="scientific">Amphimedon queenslandica</name>
    <name type="common">Sponge</name>
    <dbReference type="NCBI Taxonomy" id="400682"/>
    <lineage>
        <taxon>Eukaryota</taxon>
        <taxon>Metazoa</taxon>
        <taxon>Porifera</taxon>
        <taxon>Demospongiae</taxon>
        <taxon>Heteroscleromorpha</taxon>
        <taxon>Haplosclerida</taxon>
        <taxon>Niphatidae</taxon>
        <taxon>Amphimedon</taxon>
    </lineage>
</organism>
<dbReference type="KEGG" id="aqu:100639527"/>
<dbReference type="GO" id="GO:0036297">
    <property type="term" value="P:interstrand cross-link repair"/>
    <property type="evidence" value="ECO:0007669"/>
    <property type="project" value="TreeGrafter"/>
</dbReference>
<evidence type="ECO:0000256" key="7">
    <source>
        <dbReference type="ARBA" id="ARBA00023242"/>
    </source>
</evidence>
<gene>
    <name evidence="11" type="primary">100639527</name>
</gene>
<dbReference type="InterPro" id="IPR014001">
    <property type="entry name" value="Helicase_ATP-bd"/>
</dbReference>
<dbReference type="SMART" id="SM00487">
    <property type="entry name" value="DEXDc"/>
    <property type="match status" value="1"/>
</dbReference>
<dbReference type="Pfam" id="PF00271">
    <property type="entry name" value="Helicase_C"/>
    <property type="match status" value="1"/>
</dbReference>